<evidence type="ECO:0000313" key="1">
    <source>
        <dbReference type="EMBL" id="KOG85731.1"/>
    </source>
</evidence>
<accession>A0ABR5IX65</accession>
<reference evidence="1 2" key="1">
    <citation type="submission" date="2015-07" db="EMBL/GenBank/DDBJ databases">
        <authorList>
            <person name="Ju K.-S."/>
            <person name="Doroghazi J.R."/>
            <person name="Metcalf W.W."/>
        </authorList>
    </citation>
    <scope>NUCLEOTIDE SEQUENCE [LARGE SCALE GENOMIC DNA]</scope>
    <source>
        <strain evidence="1 2">NRRL B-3589</strain>
    </source>
</reference>
<name>A0ABR5IX65_9ACTN</name>
<keyword evidence="2" id="KW-1185">Reference proteome</keyword>
<dbReference type="Proteomes" id="UP000037020">
    <property type="component" value="Unassembled WGS sequence"/>
</dbReference>
<evidence type="ECO:0000313" key="2">
    <source>
        <dbReference type="Proteomes" id="UP000037020"/>
    </source>
</evidence>
<protein>
    <submittedName>
        <fullName evidence="1">RNA polymerase sigma70 factor</fullName>
    </submittedName>
</protein>
<gene>
    <name evidence="1" type="ORF">ADK38_35025</name>
</gene>
<proteinExistence type="predicted"/>
<dbReference type="EMBL" id="LGUT01003229">
    <property type="protein sequence ID" value="KOG85731.1"/>
    <property type="molecule type" value="Genomic_DNA"/>
</dbReference>
<comment type="caution">
    <text evidence="1">The sequence shown here is derived from an EMBL/GenBank/DDBJ whole genome shotgun (WGS) entry which is preliminary data.</text>
</comment>
<organism evidence="1 2">
    <name type="scientific">Streptomyces varsoviensis</name>
    <dbReference type="NCBI Taxonomy" id="67373"/>
    <lineage>
        <taxon>Bacteria</taxon>
        <taxon>Bacillati</taxon>
        <taxon>Actinomycetota</taxon>
        <taxon>Actinomycetes</taxon>
        <taxon>Kitasatosporales</taxon>
        <taxon>Streptomycetaceae</taxon>
        <taxon>Streptomyces</taxon>
    </lineage>
</organism>
<sequence length="33" mass="3563">MPERSDALLAVRAGEGDEGAFEVLVRRHSAPLL</sequence>
<feature type="non-terminal residue" evidence="1">
    <location>
        <position position="33"/>
    </location>
</feature>